<dbReference type="SUPFAM" id="SSF49764">
    <property type="entry name" value="HSP20-like chaperones"/>
    <property type="match status" value="1"/>
</dbReference>
<dbReference type="GO" id="GO:0009408">
    <property type="term" value="P:response to heat"/>
    <property type="evidence" value="ECO:0007669"/>
    <property type="project" value="TreeGrafter"/>
</dbReference>
<reference evidence="5" key="2">
    <citation type="submission" date="2017-10" db="EMBL/GenBank/DDBJ databases">
        <title>Ladona fulva Genome sequencing and assembly.</title>
        <authorList>
            <person name="Murali S."/>
            <person name="Richards S."/>
            <person name="Bandaranaike D."/>
            <person name="Bellair M."/>
            <person name="Blankenburg K."/>
            <person name="Chao H."/>
            <person name="Dinh H."/>
            <person name="Doddapaneni H."/>
            <person name="Dugan-Rocha S."/>
            <person name="Elkadiri S."/>
            <person name="Gnanaolivu R."/>
            <person name="Hernandez B."/>
            <person name="Skinner E."/>
            <person name="Javaid M."/>
            <person name="Lee S."/>
            <person name="Li M."/>
            <person name="Ming W."/>
            <person name="Munidasa M."/>
            <person name="Muniz J."/>
            <person name="Nguyen L."/>
            <person name="Hughes D."/>
            <person name="Osuji N."/>
            <person name="Pu L.-L."/>
            <person name="Puazo M."/>
            <person name="Qu C."/>
            <person name="Quiroz J."/>
            <person name="Raj R."/>
            <person name="Weissenberger G."/>
            <person name="Xin Y."/>
            <person name="Zou X."/>
            <person name="Han Y."/>
            <person name="Worley K."/>
            <person name="Muzny D."/>
            <person name="Gibbs R."/>
        </authorList>
    </citation>
    <scope>NUCLEOTIDE SEQUENCE</scope>
    <source>
        <strain evidence="5">Sampled in the wild</strain>
    </source>
</reference>
<dbReference type="PANTHER" id="PTHR45640:SF26">
    <property type="entry name" value="RE23625P"/>
    <property type="match status" value="1"/>
</dbReference>
<dbReference type="CDD" id="cd06526">
    <property type="entry name" value="metazoan_ACD"/>
    <property type="match status" value="1"/>
</dbReference>
<comment type="similarity">
    <text evidence="1 2">Belongs to the small heat shock protein (HSP20) family.</text>
</comment>
<evidence type="ECO:0000313" key="5">
    <source>
        <dbReference type="EMBL" id="KAG8232751.1"/>
    </source>
</evidence>
<evidence type="ECO:0000259" key="4">
    <source>
        <dbReference type="PROSITE" id="PS01031"/>
    </source>
</evidence>
<evidence type="ECO:0000313" key="6">
    <source>
        <dbReference type="Proteomes" id="UP000792457"/>
    </source>
</evidence>
<dbReference type="AlphaFoldDB" id="A0A8K0KEW4"/>
<dbReference type="GO" id="GO:0005634">
    <property type="term" value="C:nucleus"/>
    <property type="evidence" value="ECO:0007669"/>
    <property type="project" value="TreeGrafter"/>
</dbReference>
<dbReference type="PROSITE" id="PS01031">
    <property type="entry name" value="SHSP"/>
    <property type="match status" value="1"/>
</dbReference>
<dbReference type="Pfam" id="PF00011">
    <property type="entry name" value="HSP20"/>
    <property type="match status" value="1"/>
</dbReference>
<dbReference type="PANTHER" id="PTHR45640">
    <property type="entry name" value="HEAT SHOCK PROTEIN HSP-12.2-RELATED"/>
    <property type="match status" value="1"/>
</dbReference>
<dbReference type="OrthoDB" id="1431247at2759"/>
<dbReference type="InterPro" id="IPR001436">
    <property type="entry name" value="Alpha-crystallin/sHSP_animal"/>
</dbReference>
<feature type="region of interest" description="Disordered" evidence="3">
    <location>
        <begin position="175"/>
        <end position="221"/>
    </location>
</feature>
<dbReference type="InterPro" id="IPR002068">
    <property type="entry name" value="A-crystallin/Hsp20_dom"/>
</dbReference>
<evidence type="ECO:0000256" key="1">
    <source>
        <dbReference type="PROSITE-ProRule" id="PRU00285"/>
    </source>
</evidence>
<dbReference type="Gene3D" id="2.60.40.790">
    <property type="match status" value="1"/>
</dbReference>
<gene>
    <name evidence="5" type="ORF">J437_LFUL012996</name>
</gene>
<dbReference type="EMBL" id="KZ308648">
    <property type="protein sequence ID" value="KAG8232751.1"/>
    <property type="molecule type" value="Genomic_DNA"/>
</dbReference>
<comment type="caution">
    <text evidence="5">The sequence shown here is derived from an EMBL/GenBank/DDBJ whole genome shotgun (WGS) entry which is preliminary data.</text>
</comment>
<organism evidence="5 6">
    <name type="scientific">Ladona fulva</name>
    <name type="common">Scarce chaser dragonfly</name>
    <name type="synonym">Libellula fulva</name>
    <dbReference type="NCBI Taxonomy" id="123851"/>
    <lineage>
        <taxon>Eukaryota</taxon>
        <taxon>Metazoa</taxon>
        <taxon>Ecdysozoa</taxon>
        <taxon>Arthropoda</taxon>
        <taxon>Hexapoda</taxon>
        <taxon>Insecta</taxon>
        <taxon>Pterygota</taxon>
        <taxon>Palaeoptera</taxon>
        <taxon>Odonata</taxon>
        <taxon>Epiprocta</taxon>
        <taxon>Anisoptera</taxon>
        <taxon>Libelluloidea</taxon>
        <taxon>Libellulidae</taxon>
        <taxon>Ladona</taxon>
    </lineage>
</organism>
<dbReference type="GO" id="GO:0051082">
    <property type="term" value="F:unfolded protein binding"/>
    <property type="evidence" value="ECO:0007669"/>
    <property type="project" value="TreeGrafter"/>
</dbReference>
<feature type="domain" description="SHSP" evidence="4">
    <location>
        <begin position="49"/>
        <end position="158"/>
    </location>
</feature>
<sequence>MSLLHYLASPTETIRQIPTIYDQDFGLGMSLHDVLDSAVDHLRAGYYGSRASHHGVKSEMKTDKDHFEVMIDVHQFAPDEIFVKTVKDELVVEGRHEEKRDEHGYISRSFVRRYKLPEGVQVESVTSSLSSDGVLTVTAPKVQPIEDGNVRHIPIKKTGAPAVSHYHPRVSQAAHHASHARQELNGSQVAHKAHPVHHETKEEPPLAIKNTAANPNKVPVL</sequence>
<dbReference type="PRINTS" id="PR00299">
    <property type="entry name" value="ACRYSTALLIN"/>
</dbReference>
<dbReference type="Proteomes" id="UP000792457">
    <property type="component" value="Unassembled WGS sequence"/>
</dbReference>
<evidence type="ECO:0000256" key="3">
    <source>
        <dbReference type="SAM" id="MobiDB-lite"/>
    </source>
</evidence>
<accession>A0A8K0KEW4</accession>
<protein>
    <recommendedName>
        <fullName evidence="4">SHSP domain-containing protein</fullName>
    </recommendedName>
</protein>
<dbReference type="GO" id="GO:0042026">
    <property type="term" value="P:protein refolding"/>
    <property type="evidence" value="ECO:0007669"/>
    <property type="project" value="TreeGrafter"/>
</dbReference>
<name>A0A8K0KEW4_LADFU</name>
<reference evidence="5" key="1">
    <citation type="submission" date="2013-04" db="EMBL/GenBank/DDBJ databases">
        <authorList>
            <person name="Qu J."/>
            <person name="Murali S.C."/>
            <person name="Bandaranaike D."/>
            <person name="Bellair M."/>
            <person name="Blankenburg K."/>
            <person name="Chao H."/>
            <person name="Dinh H."/>
            <person name="Doddapaneni H."/>
            <person name="Downs B."/>
            <person name="Dugan-Rocha S."/>
            <person name="Elkadiri S."/>
            <person name="Gnanaolivu R.D."/>
            <person name="Hernandez B."/>
            <person name="Javaid M."/>
            <person name="Jayaseelan J.C."/>
            <person name="Lee S."/>
            <person name="Li M."/>
            <person name="Ming W."/>
            <person name="Munidasa M."/>
            <person name="Muniz J."/>
            <person name="Nguyen L."/>
            <person name="Ongeri F."/>
            <person name="Osuji N."/>
            <person name="Pu L.-L."/>
            <person name="Puazo M."/>
            <person name="Qu C."/>
            <person name="Quiroz J."/>
            <person name="Raj R."/>
            <person name="Weissenberger G."/>
            <person name="Xin Y."/>
            <person name="Zou X."/>
            <person name="Han Y."/>
            <person name="Richards S."/>
            <person name="Worley K."/>
            <person name="Muzny D."/>
            <person name="Gibbs R."/>
        </authorList>
    </citation>
    <scope>NUCLEOTIDE SEQUENCE</scope>
    <source>
        <strain evidence="5">Sampled in the wild</strain>
    </source>
</reference>
<evidence type="ECO:0000256" key="2">
    <source>
        <dbReference type="RuleBase" id="RU003616"/>
    </source>
</evidence>
<proteinExistence type="inferred from homology"/>
<dbReference type="GO" id="GO:0005737">
    <property type="term" value="C:cytoplasm"/>
    <property type="evidence" value="ECO:0007669"/>
    <property type="project" value="TreeGrafter"/>
</dbReference>
<keyword evidence="6" id="KW-1185">Reference proteome</keyword>
<dbReference type="InterPro" id="IPR008978">
    <property type="entry name" value="HSP20-like_chaperone"/>
</dbReference>